<reference evidence="1 2" key="1">
    <citation type="journal article" date="2014" name="Agronomy (Basel)">
        <title>A Draft Genome Sequence for Ensete ventricosum, the Drought-Tolerant Tree Against Hunger.</title>
        <authorList>
            <person name="Harrison J."/>
            <person name="Moore K.A."/>
            <person name="Paszkiewicz K."/>
            <person name="Jones T."/>
            <person name="Grant M."/>
            <person name="Ambacheew D."/>
            <person name="Muzemil S."/>
            <person name="Studholme D.J."/>
        </authorList>
    </citation>
    <scope>NUCLEOTIDE SEQUENCE [LARGE SCALE GENOMIC DNA]</scope>
</reference>
<proteinExistence type="predicted"/>
<comment type="caution">
    <text evidence="1">The sequence shown here is derived from an EMBL/GenBank/DDBJ whole genome shotgun (WGS) entry which is preliminary data.</text>
</comment>
<organism evidence="1 2">
    <name type="scientific">Ensete ventricosum</name>
    <name type="common">Abyssinian banana</name>
    <name type="synonym">Musa ensete</name>
    <dbReference type="NCBI Taxonomy" id="4639"/>
    <lineage>
        <taxon>Eukaryota</taxon>
        <taxon>Viridiplantae</taxon>
        <taxon>Streptophyta</taxon>
        <taxon>Embryophyta</taxon>
        <taxon>Tracheophyta</taxon>
        <taxon>Spermatophyta</taxon>
        <taxon>Magnoliopsida</taxon>
        <taxon>Liliopsida</taxon>
        <taxon>Zingiberales</taxon>
        <taxon>Musaceae</taxon>
        <taxon>Ensete</taxon>
    </lineage>
</organism>
<evidence type="ECO:0000313" key="1">
    <source>
        <dbReference type="EMBL" id="RRT73149.1"/>
    </source>
</evidence>
<dbReference type="Proteomes" id="UP000287651">
    <property type="component" value="Unassembled WGS sequence"/>
</dbReference>
<gene>
    <name evidence="1" type="ORF">B296_00033160</name>
</gene>
<dbReference type="AlphaFoldDB" id="A0A427AAB2"/>
<dbReference type="EMBL" id="AMZH03003178">
    <property type="protein sequence ID" value="RRT73149.1"/>
    <property type="molecule type" value="Genomic_DNA"/>
</dbReference>
<name>A0A427AAB2_ENSVE</name>
<evidence type="ECO:0000313" key="2">
    <source>
        <dbReference type="Proteomes" id="UP000287651"/>
    </source>
</evidence>
<accession>A0A427AAB2</accession>
<protein>
    <submittedName>
        <fullName evidence="1">Uncharacterized protein</fullName>
    </submittedName>
</protein>
<sequence length="122" mass="14227">MGPLVVFTFPGHQRLSRDILVHLLEHLEDYYCWSFNQRPKEPDDRSPIRNACITRGMSVRDSSDLGFPTWDGLRTLYEHQLTYKDQVDATPFGVIRSRWLKKSMIEPQGWRITLALRLLAGP</sequence>